<keyword evidence="5" id="KW-0186">Copper</keyword>
<gene>
    <name evidence="8" type="ORF">GCM10011360_45330</name>
</gene>
<evidence type="ECO:0000313" key="8">
    <source>
        <dbReference type="EMBL" id="GGE53459.1"/>
    </source>
</evidence>
<evidence type="ECO:0000256" key="5">
    <source>
        <dbReference type="PIRSR" id="PIRSR602386-1"/>
    </source>
</evidence>
<feature type="domain" description="EfeO-type cupredoxin-like" evidence="7">
    <location>
        <begin position="17"/>
        <end position="116"/>
    </location>
</feature>
<dbReference type="InterPro" id="IPR052721">
    <property type="entry name" value="ET_Amicyanin"/>
</dbReference>
<name>A0A917AID7_9RHOB</name>
<dbReference type="InterPro" id="IPR035668">
    <property type="entry name" value="Amicyanin"/>
</dbReference>
<keyword evidence="9" id="KW-1185">Reference proteome</keyword>
<comment type="cofactor">
    <cofactor evidence="5">
        <name>Cu cation</name>
        <dbReference type="ChEBI" id="CHEBI:23378"/>
    </cofactor>
    <text evidence="5">Binds 1 copper ion per subunit.</text>
</comment>
<dbReference type="SUPFAM" id="SSF49503">
    <property type="entry name" value="Cupredoxins"/>
    <property type="match status" value="1"/>
</dbReference>
<protein>
    <recommendedName>
        <fullName evidence="7">EfeO-type cupredoxin-like domain-containing protein</fullName>
    </recommendedName>
</protein>
<feature type="binding site" evidence="5">
    <location>
        <position position="70"/>
    </location>
    <ligand>
        <name>Cu cation</name>
        <dbReference type="ChEBI" id="CHEBI:23378"/>
    </ligand>
</feature>
<dbReference type="InterPro" id="IPR028096">
    <property type="entry name" value="EfeO_Cupredoxin"/>
</dbReference>
<dbReference type="Pfam" id="PF13473">
    <property type="entry name" value="Cupredoxin_1"/>
    <property type="match status" value="1"/>
</dbReference>
<dbReference type="Gene3D" id="2.60.40.420">
    <property type="entry name" value="Cupredoxins - blue copper proteins"/>
    <property type="match status" value="1"/>
</dbReference>
<dbReference type="PANTHER" id="PTHR36507">
    <property type="entry name" value="BLL1555 PROTEIN"/>
    <property type="match status" value="1"/>
</dbReference>
<organism evidence="8 9">
    <name type="scientific">Primorskyibacter flagellatus</name>
    <dbReference type="NCBI Taxonomy" id="1387277"/>
    <lineage>
        <taxon>Bacteria</taxon>
        <taxon>Pseudomonadati</taxon>
        <taxon>Pseudomonadota</taxon>
        <taxon>Alphaproteobacteria</taxon>
        <taxon>Rhodobacterales</taxon>
        <taxon>Roseobacteraceae</taxon>
        <taxon>Primorskyibacter</taxon>
    </lineage>
</organism>
<evidence type="ECO:0000256" key="3">
    <source>
        <dbReference type="ARBA" id="ARBA00022764"/>
    </source>
</evidence>
<evidence type="ECO:0000256" key="2">
    <source>
        <dbReference type="ARBA" id="ARBA00022448"/>
    </source>
</evidence>
<feature type="binding site" evidence="5">
    <location>
        <position position="104"/>
    </location>
    <ligand>
        <name>Cu cation</name>
        <dbReference type="ChEBI" id="CHEBI:23378"/>
    </ligand>
</feature>
<dbReference type="CDD" id="cd13921">
    <property type="entry name" value="Amicyanin"/>
    <property type="match status" value="1"/>
</dbReference>
<dbReference type="Proteomes" id="UP000612855">
    <property type="component" value="Unassembled WGS sequence"/>
</dbReference>
<sequence>MVPTDPETIIMTTRRALIALSAAAVTCAATLLMAADTTTVTIDGFAFSPKKIVVKAGSAVTFVNRDGAPHTATATNGAFDTGNLGKGSEKTVTFDTPGTYGYICSYHPSMKGTVVVE</sequence>
<reference evidence="9" key="1">
    <citation type="journal article" date="2019" name="Int. J. Syst. Evol. Microbiol.">
        <title>The Global Catalogue of Microorganisms (GCM) 10K type strain sequencing project: providing services to taxonomists for standard genome sequencing and annotation.</title>
        <authorList>
            <consortium name="The Broad Institute Genomics Platform"/>
            <consortium name="The Broad Institute Genome Sequencing Center for Infectious Disease"/>
            <person name="Wu L."/>
            <person name="Ma J."/>
        </authorList>
    </citation>
    <scope>NUCLEOTIDE SEQUENCE [LARGE SCALE GENOMIC DNA]</scope>
    <source>
        <strain evidence="9">CGMCC 1.12664</strain>
    </source>
</reference>
<evidence type="ECO:0000256" key="1">
    <source>
        <dbReference type="ARBA" id="ARBA00004418"/>
    </source>
</evidence>
<evidence type="ECO:0000313" key="9">
    <source>
        <dbReference type="Proteomes" id="UP000612855"/>
    </source>
</evidence>
<evidence type="ECO:0000256" key="4">
    <source>
        <dbReference type="ARBA" id="ARBA00022982"/>
    </source>
</evidence>
<dbReference type="PANTHER" id="PTHR36507:SF1">
    <property type="entry name" value="BLL1555 PROTEIN"/>
    <property type="match status" value="1"/>
</dbReference>
<feature type="binding site" evidence="5">
    <location>
        <position position="107"/>
    </location>
    <ligand>
        <name>Cu cation</name>
        <dbReference type="ChEBI" id="CHEBI:23378"/>
    </ligand>
</feature>
<accession>A0A917AID7</accession>
<comment type="subcellular location">
    <subcellularLocation>
        <location evidence="1">Periplasm</location>
    </subcellularLocation>
</comment>
<dbReference type="GO" id="GO:0042597">
    <property type="term" value="C:periplasmic space"/>
    <property type="evidence" value="ECO:0007669"/>
    <property type="project" value="UniProtKB-SubCell"/>
</dbReference>
<evidence type="ECO:0000256" key="6">
    <source>
        <dbReference type="SAM" id="SignalP"/>
    </source>
</evidence>
<feature type="signal peptide" evidence="6">
    <location>
        <begin position="1"/>
        <end position="34"/>
    </location>
</feature>
<dbReference type="InterPro" id="IPR008972">
    <property type="entry name" value="Cupredoxin"/>
</dbReference>
<keyword evidence="5" id="KW-0479">Metal-binding</keyword>
<dbReference type="AlphaFoldDB" id="A0A917AID7"/>
<keyword evidence="4" id="KW-0249">Electron transport</keyword>
<evidence type="ECO:0000259" key="7">
    <source>
        <dbReference type="Pfam" id="PF13473"/>
    </source>
</evidence>
<comment type="caution">
    <text evidence="8">The sequence shown here is derived from an EMBL/GenBank/DDBJ whole genome shotgun (WGS) entry which is preliminary data.</text>
</comment>
<dbReference type="InterPro" id="IPR002386">
    <property type="entry name" value="Amicyanin/Pseudoazurin"/>
</dbReference>
<dbReference type="GO" id="GO:0005507">
    <property type="term" value="F:copper ion binding"/>
    <property type="evidence" value="ECO:0007669"/>
    <property type="project" value="InterPro"/>
</dbReference>
<proteinExistence type="predicted"/>
<keyword evidence="2" id="KW-0813">Transport</keyword>
<keyword evidence="6" id="KW-0732">Signal</keyword>
<feature type="chain" id="PRO_5037977637" description="EfeO-type cupredoxin-like domain-containing protein" evidence="6">
    <location>
        <begin position="35"/>
        <end position="117"/>
    </location>
</feature>
<dbReference type="PRINTS" id="PR00155">
    <property type="entry name" value="AMICYANIN"/>
</dbReference>
<dbReference type="EMBL" id="BMFJ01000007">
    <property type="protein sequence ID" value="GGE53459.1"/>
    <property type="molecule type" value="Genomic_DNA"/>
</dbReference>
<dbReference type="GO" id="GO:0009055">
    <property type="term" value="F:electron transfer activity"/>
    <property type="evidence" value="ECO:0007669"/>
    <property type="project" value="InterPro"/>
</dbReference>
<keyword evidence="3" id="KW-0574">Periplasm</keyword>